<gene>
    <name evidence="1" type="ORF">OPKNFCMD_5247</name>
</gene>
<name>A0ABQ4R593_9HYPH</name>
<dbReference type="Proteomes" id="UP001055167">
    <property type="component" value="Unassembled WGS sequence"/>
</dbReference>
<reference evidence="1" key="2">
    <citation type="submission" date="2021-08" db="EMBL/GenBank/DDBJ databases">
        <authorList>
            <person name="Tani A."/>
            <person name="Ola A."/>
            <person name="Ogura Y."/>
            <person name="Katsura K."/>
            <person name="Hayashi T."/>
        </authorList>
    </citation>
    <scope>NUCLEOTIDE SEQUENCE</scope>
    <source>
        <strain evidence="1">KCTC 52305</strain>
    </source>
</reference>
<dbReference type="RefSeq" id="WP_162501508.1">
    <property type="nucleotide sequence ID" value="NZ_BPQH01000019.1"/>
</dbReference>
<comment type="caution">
    <text evidence="1">The sequence shown here is derived from an EMBL/GenBank/DDBJ whole genome shotgun (WGS) entry which is preliminary data.</text>
</comment>
<accession>A0ABQ4R593</accession>
<proteinExistence type="predicted"/>
<evidence type="ECO:0000313" key="1">
    <source>
        <dbReference type="EMBL" id="GJD52481.1"/>
    </source>
</evidence>
<sequence>MTKIKLEPAAPETSPVIEIAPVDIGDAHGVGATEFRPIDPRYVHLTVEEQQEMLKTGR</sequence>
<protein>
    <submittedName>
        <fullName evidence="1">Uncharacterized protein</fullName>
    </submittedName>
</protein>
<organism evidence="1 2">
    <name type="scientific">Methylobacterium crusticola</name>
    <dbReference type="NCBI Taxonomy" id="1697972"/>
    <lineage>
        <taxon>Bacteria</taxon>
        <taxon>Pseudomonadati</taxon>
        <taxon>Pseudomonadota</taxon>
        <taxon>Alphaproteobacteria</taxon>
        <taxon>Hyphomicrobiales</taxon>
        <taxon>Methylobacteriaceae</taxon>
        <taxon>Methylobacterium</taxon>
    </lineage>
</organism>
<reference evidence="1" key="1">
    <citation type="journal article" date="2021" name="Front. Microbiol.">
        <title>Comprehensive Comparative Genomics and Phenotyping of Methylobacterium Species.</title>
        <authorList>
            <person name="Alessa O."/>
            <person name="Ogura Y."/>
            <person name="Fujitani Y."/>
            <person name="Takami H."/>
            <person name="Hayashi T."/>
            <person name="Sahin N."/>
            <person name="Tani A."/>
        </authorList>
    </citation>
    <scope>NUCLEOTIDE SEQUENCE</scope>
    <source>
        <strain evidence="1">KCTC 52305</strain>
    </source>
</reference>
<keyword evidence="2" id="KW-1185">Reference proteome</keyword>
<evidence type="ECO:0000313" key="2">
    <source>
        <dbReference type="Proteomes" id="UP001055167"/>
    </source>
</evidence>
<dbReference type="EMBL" id="BPQH01000019">
    <property type="protein sequence ID" value="GJD52481.1"/>
    <property type="molecule type" value="Genomic_DNA"/>
</dbReference>